<comment type="caution">
    <text evidence="1">The sequence shown here is derived from an EMBL/GenBank/DDBJ whole genome shotgun (WGS) entry which is preliminary data.</text>
</comment>
<dbReference type="EMBL" id="VSSQ01006586">
    <property type="protein sequence ID" value="MPM33204.1"/>
    <property type="molecule type" value="Genomic_DNA"/>
</dbReference>
<reference evidence="1" key="1">
    <citation type="submission" date="2019-08" db="EMBL/GenBank/DDBJ databases">
        <authorList>
            <person name="Kucharzyk K."/>
            <person name="Murdoch R.W."/>
            <person name="Higgins S."/>
            <person name="Loffler F."/>
        </authorList>
    </citation>
    <scope>NUCLEOTIDE SEQUENCE</scope>
</reference>
<organism evidence="1">
    <name type="scientific">bioreactor metagenome</name>
    <dbReference type="NCBI Taxonomy" id="1076179"/>
    <lineage>
        <taxon>unclassified sequences</taxon>
        <taxon>metagenomes</taxon>
        <taxon>ecological metagenomes</taxon>
    </lineage>
</organism>
<evidence type="ECO:0000313" key="1">
    <source>
        <dbReference type="EMBL" id="MPM33204.1"/>
    </source>
</evidence>
<dbReference type="AlphaFoldDB" id="A0A644Z527"/>
<gene>
    <name evidence="1" type="ORF">SDC9_79773</name>
</gene>
<sequence length="71" mass="7777">MKNEFSLDTALATDLVMPLLAYAELLKQGGAYAQSRLLLTLVEDLDRKLMGVFDQINNQAPTVRVALPSLA</sequence>
<name>A0A644Z527_9ZZZZ</name>
<accession>A0A644Z527</accession>
<protein>
    <submittedName>
        <fullName evidence="1">Uncharacterized protein</fullName>
    </submittedName>
</protein>
<proteinExistence type="predicted"/>